<gene>
    <name evidence="2" type="ORF">Pyn_03432</name>
</gene>
<dbReference type="AlphaFoldDB" id="A0A314YVE9"/>
<dbReference type="Proteomes" id="UP000250321">
    <property type="component" value="Unassembled WGS sequence"/>
</dbReference>
<comment type="caution">
    <text evidence="2">The sequence shown here is derived from an EMBL/GenBank/DDBJ whole genome shotgun (WGS) entry which is preliminary data.</text>
</comment>
<keyword evidence="1" id="KW-0472">Membrane</keyword>
<dbReference type="STRING" id="2094558.A0A314YVE9"/>
<evidence type="ECO:0000256" key="1">
    <source>
        <dbReference type="SAM" id="Phobius"/>
    </source>
</evidence>
<keyword evidence="1" id="KW-1133">Transmembrane helix</keyword>
<accession>A0A314YVE9</accession>
<reference evidence="2 3" key="1">
    <citation type="submission" date="2018-02" db="EMBL/GenBank/DDBJ databases">
        <title>Draft genome of wild Prunus yedoensis var. nudiflora.</title>
        <authorList>
            <person name="Baek S."/>
            <person name="Kim J.-H."/>
            <person name="Choi K."/>
            <person name="Kim G.-B."/>
            <person name="Cho A."/>
            <person name="Jang H."/>
            <person name="Shin C.-H."/>
            <person name="Yu H.-J."/>
            <person name="Mun J.-H."/>
        </authorList>
    </citation>
    <scope>NUCLEOTIDE SEQUENCE [LARGE SCALE GENOMIC DNA]</scope>
    <source>
        <strain evidence="3">cv. Jeju island</strain>
        <tissue evidence="2">Leaf</tissue>
    </source>
</reference>
<sequence length="73" mass="8068">MGVLRIVVHFEVHWPAIGLGGYAYMMFFALKYAADAACTVLRVDQIIMAKPAGGPSKREPAGMDEDQFCVYEN</sequence>
<evidence type="ECO:0000313" key="3">
    <source>
        <dbReference type="Proteomes" id="UP000250321"/>
    </source>
</evidence>
<proteinExistence type="predicted"/>
<evidence type="ECO:0000313" key="2">
    <source>
        <dbReference type="EMBL" id="PQQ10309.1"/>
    </source>
</evidence>
<protein>
    <submittedName>
        <fullName evidence="2">T-complex protein 1 subunit theta-like</fullName>
    </submittedName>
</protein>
<dbReference type="EMBL" id="PJQY01000524">
    <property type="protein sequence ID" value="PQQ10309.1"/>
    <property type="molecule type" value="Genomic_DNA"/>
</dbReference>
<dbReference type="OrthoDB" id="1748577at2759"/>
<keyword evidence="3" id="KW-1185">Reference proteome</keyword>
<feature type="transmembrane region" description="Helical" evidence="1">
    <location>
        <begin position="12"/>
        <end position="33"/>
    </location>
</feature>
<keyword evidence="1" id="KW-0812">Transmembrane</keyword>
<name>A0A314YVE9_PRUYE</name>
<organism evidence="2 3">
    <name type="scientific">Prunus yedoensis var. nudiflora</name>
    <dbReference type="NCBI Taxonomy" id="2094558"/>
    <lineage>
        <taxon>Eukaryota</taxon>
        <taxon>Viridiplantae</taxon>
        <taxon>Streptophyta</taxon>
        <taxon>Embryophyta</taxon>
        <taxon>Tracheophyta</taxon>
        <taxon>Spermatophyta</taxon>
        <taxon>Magnoliopsida</taxon>
        <taxon>eudicotyledons</taxon>
        <taxon>Gunneridae</taxon>
        <taxon>Pentapetalae</taxon>
        <taxon>rosids</taxon>
        <taxon>fabids</taxon>
        <taxon>Rosales</taxon>
        <taxon>Rosaceae</taxon>
        <taxon>Amygdaloideae</taxon>
        <taxon>Amygdaleae</taxon>
        <taxon>Prunus</taxon>
    </lineage>
</organism>